<dbReference type="GO" id="GO:0003677">
    <property type="term" value="F:DNA binding"/>
    <property type="evidence" value="ECO:0007669"/>
    <property type="project" value="InterPro"/>
</dbReference>
<accession>A0AAC9W8C0</accession>
<evidence type="ECO:0000256" key="4">
    <source>
        <dbReference type="RuleBase" id="RU362026"/>
    </source>
</evidence>
<keyword evidence="2" id="KW-0808">Transferase</keyword>
<organism evidence="6 7">
    <name type="scientific">Lactococcus lactis subsp. lactis</name>
    <name type="common">Streptococcus lactis</name>
    <dbReference type="NCBI Taxonomy" id="1360"/>
    <lineage>
        <taxon>Bacteria</taxon>
        <taxon>Bacillati</taxon>
        <taxon>Bacillota</taxon>
        <taxon>Bacilli</taxon>
        <taxon>Lactobacillales</taxon>
        <taxon>Streptococcaceae</taxon>
        <taxon>Lactococcus</taxon>
    </lineage>
</organism>
<dbReference type="EC" id="2.1.1.-" evidence="4"/>
<dbReference type="AlphaFoldDB" id="A0AAC9W8C0"/>
<dbReference type="SUPFAM" id="SSF53335">
    <property type="entry name" value="S-adenosyl-L-methionine-dependent methyltransferases"/>
    <property type="match status" value="1"/>
</dbReference>
<keyword evidence="1 6" id="KW-0489">Methyltransferase</keyword>
<dbReference type="InterPro" id="IPR029063">
    <property type="entry name" value="SAM-dependent_MTases_sf"/>
</dbReference>
<reference evidence="6 7" key="1">
    <citation type="journal article" date="2017" name="BMC Genomics">
        <title>Comparative and functional genomics of the Lactococcus lactis taxon; insights into evolution and niche adaptation.</title>
        <authorList>
            <person name="Kelleher P."/>
            <person name="Bottacini F."/>
            <person name="Mahony J."/>
            <person name="Kilcawley K.N."/>
            <person name="van Sinderen D."/>
        </authorList>
    </citation>
    <scope>NUCLEOTIDE SEQUENCE [LARGE SCALE GENOMIC DNA]</scope>
    <source>
        <strain evidence="6 7">UC11</strain>
    </source>
</reference>
<comment type="similarity">
    <text evidence="4">Belongs to the N(4)/N(6)-methyltransferase family.</text>
</comment>
<sequence length="254" mass="29618">MEINKIYNEDCLEGMKRIPSKSIDMILCDLPYGTTKCAWDVIIPFDKLWKQYNRIIKDNGAIVLTGTEPFSSFLRLSNLEQYKYDWIWDKVKGTGFYNAKKQPMRNHELISVFYKKQPTYNPQKTKGHVLKSSFRSKSLQSDVYGKNNKDSYYFSSERYPRSIQIFSTDTQKSSIHSTQKPVALFEYLIKTYTNEGDLVLDNCMGSGTTAIVCINTKRNFLGFESDTEYSYFEKAVERVENRKNEISLFDNLTI</sequence>
<dbReference type="Proteomes" id="UP000192067">
    <property type="component" value="Chromosome"/>
</dbReference>
<evidence type="ECO:0000256" key="2">
    <source>
        <dbReference type="ARBA" id="ARBA00022679"/>
    </source>
</evidence>
<dbReference type="Pfam" id="PF01555">
    <property type="entry name" value="N6_N4_Mtase"/>
    <property type="match status" value="1"/>
</dbReference>
<name>A0AAC9W8C0_LACLL</name>
<dbReference type="InterPro" id="IPR002941">
    <property type="entry name" value="DNA_methylase_N4/N6"/>
</dbReference>
<dbReference type="PRINTS" id="PR00508">
    <property type="entry name" value="S21N4MTFRASE"/>
</dbReference>
<evidence type="ECO:0000259" key="5">
    <source>
        <dbReference type="Pfam" id="PF01555"/>
    </source>
</evidence>
<evidence type="ECO:0000313" key="7">
    <source>
        <dbReference type="Proteomes" id="UP000192067"/>
    </source>
</evidence>
<feature type="domain" description="DNA methylase N-4/N-6" evidence="5">
    <location>
        <begin position="23"/>
        <end position="230"/>
    </location>
</feature>
<dbReference type="REBASE" id="196287">
    <property type="entry name" value="M.LlaUC11ORF1139P"/>
</dbReference>
<dbReference type="InterPro" id="IPR001091">
    <property type="entry name" value="RM_Methyltransferase"/>
</dbReference>
<keyword evidence="3" id="KW-0680">Restriction system</keyword>
<evidence type="ECO:0000256" key="1">
    <source>
        <dbReference type="ARBA" id="ARBA00022603"/>
    </source>
</evidence>
<dbReference type="GO" id="GO:0032259">
    <property type="term" value="P:methylation"/>
    <property type="evidence" value="ECO:0007669"/>
    <property type="project" value="UniProtKB-KW"/>
</dbReference>
<dbReference type="RefSeq" id="WP_081199630.1">
    <property type="nucleotide sequence ID" value="NZ_CP015903.2"/>
</dbReference>
<protein>
    <recommendedName>
        <fullName evidence="4">Methyltransferase</fullName>
        <ecNumber evidence="4">2.1.1.-</ecNumber>
    </recommendedName>
</protein>
<dbReference type="Gene3D" id="3.40.50.150">
    <property type="entry name" value="Vaccinia Virus protein VP39"/>
    <property type="match status" value="1"/>
</dbReference>
<evidence type="ECO:0000313" key="6">
    <source>
        <dbReference type="EMBL" id="ARE13472.1"/>
    </source>
</evidence>
<gene>
    <name evidence="6" type="ORF">LLUC11_1139</name>
</gene>
<dbReference type="GO" id="GO:0008170">
    <property type="term" value="F:N-methyltransferase activity"/>
    <property type="evidence" value="ECO:0007669"/>
    <property type="project" value="InterPro"/>
</dbReference>
<evidence type="ECO:0000256" key="3">
    <source>
        <dbReference type="ARBA" id="ARBA00022747"/>
    </source>
</evidence>
<dbReference type="GO" id="GO:0009307">
    <property type="term" value="P:DNA restriction-modification system"/>
    <property type="evidence" value="ECO:0007669"/>
    <property type="project" value="UniProtKB-KW"/>
</dbReference>
<dbReference type="EMBL" id="CP015904">
    <property type="protein sequence ID" value="ARE13472.1"/>
    <property type="molecule type" value="Genomic_DNA"/>
</dbReference>
<proteinExistence type="inferred from homology"/>